<comment type="caution">
    <text evidence="15">The sequence shown here is derived from an EMBL/GenBank/DDBJ whole genome shotgun (WGS) entry which is preliminary data.</text>
</comment>
<evidence type="ECO:0000259" key="14">
    <source>
        <dbReference type="PROSITE" id="PS50975"/>
    </source>
</evidence>
<evidence type="ECO:0000256" key="11">
    <source>
        <dbReference type="ARBA" id="ARBA00047614"/>
    </source>
</evidence>
<comment type="similarity">
    <text evidence="3 12">Belongs to the D-alanine--D-alanine ligase family.</text>
</comment>
<feature type="domain" description="ATP-grasp" evidence="14">
    <location>
        <begin position="639"/>
        <end position="888"/>
    </location>
</feature>
<dbReference type="GO" id="GO:0071555">
    <property type="term" value="P:cell wall organization"/>
    <property type="evidence" value="ECO:0007669"/>
    <property type="project" value="UniProtKB-KW"/>
</dbReference>
<dbReference type="Proteomes" id="UP000323866">
    <property type="component" value="Unassembled WGS sequence"/>
</dbReference>
<comment type="subcellular location">
    <subcellularLocation>
        <location evidence="12">Cytoplasm</location>
    </subcellularLocation>
</comment>
<sequence length="899" mass="100698">MKIGIIFGGPSREREISFAGGRTVFDNLDKSLFEAVPVFADSLGNFILLDWHYIYKGTIRDFYPPVDVLPASEHGLQMYLESLGQLSEEELEDIAARVGRRIHPHQFKGLFDFAFLTLHGPYGEDGSIQGLLEWYGIPYSGSGILPSAIGIDKIAQKALLQQHGFATPDYRILSLQEWHATQDRAGMLDSLVADLGLPLVLKAPHQGSSIGVSIIKEKNLQLFEEAVARSLFSLTLRKSDWNAKNEAQQLNFVKTLTDIREGIGLPVQTQDGQLIYAPEELLSLLSATFAENGPETLTLTNVESETQVLIEAFINGREFSCIVVQDQQGLPIALPPTEIKKGGEVFDYRSKYLPGLSRKITPIDLPTEQIQEIRQQCERLYTSLGFNVYARLDGFITENGEIFLNDPNTTSGMLPSSFFFHQAAEIGLNPSQFLTYIIRTSLAERVKSGKNTAYLTGLLRKLEAAMADERAHRHDKLRVGVIMGGYSSERHISVESGRNIYEKLASSTKYEPIPIFLTGNEETHQLYQIPINIMLKDNADDIREKIEASEAGVPTHPVLAQIKEAASGITNLYAGNSLQKPQRLTYEHLQSLVDAVFIALHGRPGEDGELQTELEKFQIPYNGSGIQSSQVTINKFETNKILRENGVHVAEHMLAFKKDWQDNPAAFFQHIEERFAYPFICKPADDGCSSAVKKIKTRAELEAFAELIFRNTVEIPENPAQVLKLSFKEEVPMKGYFLIENLISREGAKHFLEITGGLLTSYGPDGRTQYEIFEASEALAEGEVLSLEEKFLAGEGQNITPARYARDQQERQRISDQVKQDLKRVAEILRIEGYARIDAFVRVHPDDTVETIIIEVNSLPGMTPATCIFHQTAINGYKPYDFIDRILQFGMERTKKVTS</sequence>
<comment type="catalytic activity">
    <reaction evidence="11 12">
        <text>2 D-alanine + ATP = D-alanyl-D-alanine + ADP + phosphate + H(+)</text>
        <dbReference type="Rhea" id="RHEA:11224"/>
        <dbReference type="ChEBI" id="CHEBI:15378"/>
        <dbReference type="ChEBI" id="CHEBI:30616"/>
        <dbReference type="ChEBI" id="CHEBI:43474"/>
        <dbReference type="ChEBI" id="CHEBI:57416"/>
        <dbReference type="ChEBI" id="CHEBI:57822"/>
        <dbReference type="ChEBI" id="CHEBI:456216"/>
        <dbReference type="EC" id="6.3.2.4"/>
    </reaction>
</comment>
<dbReference type="Gene3D" id="3.30.470.20">
    <property type="entry name" value="ATP-grasp fold, B domain"/>
    <property type="match status" value="3"/>
</dbReference>
<dbReference type="InterPro" id="IPR011761">
    <property type="entry name" value="ATP-grasp"/>
</dbReference>
<dbReference type="GO" id="GO:0008716">
    <property type="term" value="F:D-alanine-D-alanine ligase activity"/>
    <property type="evidence" value="ECO:0007669"/>
    <property type="project" value="UniProtKB-UniRule"/>
</dbReference>
<comment type="cofactor">
    <cofactor evidence="1">
        <name>Mn(2+)</name>
        <dbReference type="ChEBI" id="CHEBI:29035"/>
    </cofactor>
</comment>
<feature type="domain" description="ATP-grasp" evidence="14">
    <location>
        <begin position="157"/>
        <end position="439"/>
    </location>
</feature>
<keyword evidence="12" id="KW-0963">Cytoplasm</keyword>
<dbReference type="InterPro" id="IPR013815">
    <property type="entry name" value="ATP_grasp_subdomain_1"/>
</dbReference>
<evidence type="ECO:0000313" key="17">
    <source>
        <dbReference type="Proteomes" id="UP000323866"/>
    </source>
</evidence>
<proteinExistence type="inferred from homology"/>
<dbReference type="PROSITE" id="PS50975">
    <property type="entry name" value="ATP_GRASP"/>
    <property type="match status" value="2"/>
</dbReference>
<dbReference type="AlphaFoldDB" id="A0A5M8QIY3"/>
<dbReference type="OrthoDB" id="9813261at2"/>
<evidence type="ECO:0000313" key="16">
    <source>
        <dbReference type="EMBL" id="MFA1770655.1"/>
    </source>
</evidence>
<dbReference type="Gene3D" id="3.30.1490.20">
    <property type="entry name" value="ATP-grasp fold, A domain"/>
    <property type="match status" value="1"/>
</dbReference>
<evidence type="ECO:0000313" key="15">
    <source>
        <dbReference type="EMBL" id="KAA6434723.1"/>
    </source>
</evidence>
<dbReference type="Proteomes" id="UP001570846">
    <property type="component" value="Unassembled WGS sequence"/>
</dbReference>
<keyword evidence="6 13" id="KW-0547">Nucleotide-binding</keyword>
<organism evidence="15 17">
    <name type="scientific">Rufibacter glacialis</name>
    <dbReference type="NCBI Taxonomy" id="1259555"/>
    <lineage>
        <taxon>Bacteria</taxon>
        <taxon>Pseudomonadati</taxon>
        <taxon>Bacteroidota</taxon>
        <taxon>Cytophagia</taxon>
        <taxon>Cytophagales</taxon>
        <taxon>Hymenobacteraceae</taxon>
        <taxon>Rufibacter</taxon>
    </lineage>
</organism>
<dbReference type="SUPFAM" id="SSF52440">
    <property type="entry name" value="PreATP-grasp domain"/>
    <property type="match status" value="2"/>
</dbReference>
<evidence type="ECO:0000256" key="2">
    <source>
        <dbReference type="ARBA" id="ARBA00001946"/>
    </source>
</evidence>
<keyword evidence="5 12" id="KW-0436">Ligase</keyword>
<evidence type="ECO:0000256" key="1">
    <source>
        <dbReference type="ARBA" id="ARBA00001936"/>
    </source>
</evidence>
<comment type="pathway">
    <text evidence="12">Cell wall biogenesis; peptidoglycan biosynthesis.</text>
</comment>
<dbReference type="GO" id="GO:0005737">
    <property type="term" value="C:cytoplasm"/>
    <property type="evidence" value="ECO:0007669"/>
    <property type="project" value="UniProtKB-SubCell"/>
</dbReference>
<reference evidence="16 18" key="3">
    <citation type="submission" date="2024-08" db="EMBL/GenBank/DDBJ databases">
        <authorList>
            <person name="Wei W."/>
        </authorList>
    </citation>
    <scope>NUCLEOTIDE SEQUENCE [LARGE SCALE GENOMIC DNA]</scope>
    <source>
        <strain evidence="16 18">XU2</strain>
    </source>
</reference>
<dbReference type="InterPro" id="IPR005905">
    <property type="entry name" value="D_ala_D_ala"/>
</dbReference>
<dbReference type="Gene3D" id="3.40.50.20">
    <property type="match status" value="2"/>
</dbReference>
<evidence type="ECO:0000256" key="12">
    <source>
        <dbReference type="HAMAP-Rule" id="MF_00047"/>
    </source>
</evidence>
<evidence type="ECO:0000256" key="9">
    <source>
        <dbReference type="ARBA" id="ARBA00022984"/>
    </source>
</evidence>
<evidence type="ECO:0000256" key="5">
    <source>
        <dbReference type="ARBA" id="ARBA00022598"/>
    </source>
</evidence>
<dbReference type="GO" id="GO:0008360">
    <property type="term" value="P:regulation of cell shape"/>
    <property type="evidence" value="ECO:0007669"/>
    <property type="project" value="UniProtKB-KW"/>
</dbReference>
<evidence type="ECO:0000256" key="4">
    <source>
        <dbReference type="ARBA" id="ARBA00012216"/>
    </source>
</evidence>
<dbReference type="PANTHER" id="PTHR23132:SF0">
    <property type="entry name" value="D-ALANINE-D-ALANINE LIGASE FAMILY"/>
    <property type="match status" value="1"/>
</dbReference>
<dbReference type="InterPro" id="IPR016185">
    <property type="entry name" value="PreATP-grasp_dom_sf"/>
</dbReference>
<dbReference type="GO" id="GO:0005524">
    <property type="term" value="F:ATP binding"/>
    <property type="evidence" value="ECO:0007669"/>
    <property type="project" value="UniProtKB-UniRule"/>
</dbReference>
<dbReference type="GO" id="GO:0009252">
    <property type="term" value="P:peptidoglycan biosynthetic process"/>
    <property type="evidence" value="ECO:0007669"/>
    <property type="project" value="UniProtKB-UniRule"/>
</dbReference>
<evidence type="ECO:0000313" key="18">
    <source>
        <dbReference type="Proteomes" id="UP001570846"/>
    </source>
</evidence>
<keyword evidence="10 12" id="KW-0961">Cell wall biogenesis/degradation</keyword>
<name>A0A5M8QIY3_9BACT</name>
<dbReference type="InterPro" id="IPR000291">
    <property type="entry name" value="D-Ala_lig_Van_CS"/>
</dbReference>
<reference evidence="15 17" key="2">
    <citation type="submission" date="2019-09" db="EMBL/GenBank/DDBJ databases">
        <title>A bacterium isolated from glacier soil.</title>
        <authorList>
            <person name="Liu Q."/>
        </authorList>
    </citation>
    <scope>NUCLEOTIDE SEQUENCE [LARGE SCALE GENOMIC DNA]</scope>
    <source>
        <strain evidence="15 17">MDT1-10-3</strain>
    </source>
</reference>
<evidence type="ECO:0000256" key="10">
    <source>
        <dbReference type="ARBA" id="ARBA00023316"/>
    </source>
</evidence>
<evidence type="ECO:0000256" key="3">
    <source>
        <dbReference type="ARBA" id="ARBA00010871"/>
    </source>
</evidence>
<dbReference type="PROSITE" id="PS00844">
    <property type="entry name" value="DALA_DALA_LIGASE_2"/>
    <property type="match status" value="1"/>
</dbReference>
<evidence type="ECO:0000256" key="13">
    <source>
        <dbReference type="PROSITE-ProRule" id="PRU00409"/>
    </source>
</evidence>
<dbReference type="Pfam" id="PF07478">
    <property type="entry name" value="Dala_Dala_lig_C"/>
    <property type="match status" value="4"/>
</dbReference>
<dbReference type="EMBL" id="VKKZ01000020">
    <property type="protein sequence ID" value="KAA6434723.1"/>
    <property type="molecule type" value="Genomic_DNA"/>
</dbReference>
<accession>A0A5M8QIY3</accession>
<dbReference type="EMBL" id="JBGOGF010000002">
    <property type="protein sequence ID" value="MFA1770655.1"/>
    <property type="molecule type" value="Genomic_DNA"/>
</dbReference>
<dbReference type="PROSITE" id="PS00843">
    <property type="entry name" value="DALA_DALA_LIGASE_1"/>
    <property type="match status" value="1"/>
</dbReference>
<keyword evidence="9 12" id="KW-0573">Peptidoglycan synthesis</keyword>
<dbReference type="InterPro" id="IPR011095">
    <property type="entry name" value="Dala_Dala_lig_C"/>
</dbReference>
<dbReference type="EC" id="6.3.2.4" evidence="4 12"/>
<evidence type="ECO:0000256" key="6">
    <source>
        <dbReference type="ARBA" id="ARBA00022741"/>
    </source>
</evidence>
<dbReference type="RefSeq" id="WP_149098665.1">
    <property type="nucleotide sequence ID" value="NZ_BMMG01000003.1"/>
</dbReference>
<protein>
    <recommendedName>
        <fullName evidence="4 12">D-alanine--D-alanine ligase</fullName>
        <ecNumber evidence="4 12">6.3.2.4</ecNumber>
    </recommendedName>
    <alternativeName>
        <fullName evidence="12">D-Ala-D-Ala ligase</fullName>
    </alternativeName>
    <alternativeName>
        <fullName evidence="12">D-alanylalanine synthetase</fullName>
    </alternativeName>
</protein>
<evidence type="ECO:0000256" key="8">
    <source>
        <dbReference type="ARBA" id="ARBA00022960"/>
    </source>
</evidence>
<dbReference type="InterPro" id="IPR011127">
    <property type="entry name" value="Dala_Dala_lig_N"/>
</dbReference>
<dbReference type="PANTHER" id="PTHR23132">
    <property type="entry name" value="D-ALANINE--D-ALANINE LIGASE"/>
    <property type="match status" value="1"/>
</dbReference>
<keyword evidence="18" id="KW-1185">Reference proteome</keyword>
<keyword evidence="8 12" id="KW-0133">Cell shape</keyword>
<dbReference type="Pfam" id="PF01820">
    <property type="entry name" value="Dala_Dala_lig_N"/>
    <property type="match status" value="2"/>
</dbReference>
<gene>
    <name evidence="12" type="primary">ddl</name>
    <name evidence="16" type="ORF">ACD591_05080</name>
    <name evidence="15" type="ORF">FOE74_11140</name>
</gene>
<comment type="function">
    <text evidence="12">Cell wall formation.</text>
</comment>
<dbReference type="UniPathway" id="UPA00219"/>
<evidence type="ECO:0000256" key="7">
    <source>
        <dbReference type="ARBA" id="ARBA00022840"/>
    </source>
</evidence>
<comment type="cofactor">
    <cofactor evidence="2">
        <name>Mg(2+)</name>
        <dbReference type="ChEBI" id="CHEBI:18420"/>
    </cofactor>
</comment>
<dbReference type="GO" id="GO:0046872">
    <property type="term" value="F:metal ion binding"/>
    <property type="evidence" value="ECO:0007669"/>
    <property type="project" value="InterPro"/>
</dbReference>
<dbReference type="SUPFAM" id="SSF56059">
    <property type="entry name" value="Glutathione synthetase ATP-binding domain-like"/>
    <property type="match status" value="3"/>
</dbReference>
<dbReference type="HAMAP" id="MF_00047">
    <property type="entry name" value="Dala_Dala_lig"/>
    <property type="match status" value="1"/>
</dbReference>
<reference evidence="15 17" key="1">
    <citation type="submission" date="2019-07" db="EMBL/GenBank/DDBJ databases">
        <authorList>
            <person name="Qu J.-H."/>
        </authorList>
    </citation>
    <scope>NUCLEOTIDE SEQUENCE [LARGE SCALE GENOMIC DNA]</scope>
    <source>
        <strain evidence="15 17">MDT1-10-3</strain>
    </source>
</reference>
<keyword evidence="7 13" id="KW-0067">ATP-binding</keyword>